<proteinExistence type="predicted"/>
<evidence type="ECO:0000313" key="1">
    <source>
        <dbReference type="EMBL" id="KGA33051.1"/>
    </source>
</evidence>
<reference evidence="1 2" key="1">
    <citation type="submission" date="2014-08" db="EMBL/GenBank/DDBJ databases">
        <title>Genome sequences of NCPPB Pectobacterium isolates.</title>
        <authorList>
            <person name="Glover R.H."/>
            <person name="Sapp M."/>
            <person name="Elphinstone J."/>
        </authorList>
    </citation>
    <scope>NUCLEOTIDE SEQUENCE [LARGE SCALE GENOMIC DNA]</scope>
    <source>
        <strain evidence="1 2">LMG 21372</strain>
    </source>
</reference>
<dbReference type="OrthoDB" id="6629090at2"/>
<dbReference type="EMBL" id="JQOD01000003">
    <property type="protein sequence ID" value="KGA33051.1"/>
    <property type="molecule type" value="Genomic_DNA"/>
</dbReference>
<dbReference type="Proteomes" id="UP000029435">
    <property type="component" value="Unassembled WGS sequence"/>
</dbReference>
<gene>
    <name evidence="1" type="ORF">KU74_14195</name>
</gene>
<dbReference type="STRING" id="180957.B5S52_13975"/>
<organism evidence="1 2">
    <name type="scientific">Pectobacterium brasiliense</name>
    <dbReference type="NCBI Taxonomy" id="180957"/>
    <lineage>
        <taxon>Bacteria</taxon>
        <taxon>Pseudomonadati</taxon>
        <taxon>Pseudomonadota</taxon>
        <taxon>Gammaproteobacteria</taxon>
        <taxon>Enterobacterales</taxon>
        <taxon>Pectobacteriaceae</taxon>
        <taxon>Pectobacterium</taxon>
    </lineage>
</organism>
<dbReference type="RefSeq" id="WP_039316028.1">
    <property type="nucleotide sequence ID" value="NZ_JQOD01000003.1"/>
</dbReference>
<evidence type="ECO:0000313" key="2">
    <source>
        <dbReference type="Proteomes" id="UP000029435"/>
    </source>
</evidence>
<dbReference type="AlphaFoldDB" id="A0A0M2F0T8"/>
<evidence type="ECO:0008006" key="3">
    <source>
        <dbReference type="Google" id="ProtNLM"/>
    </source>
</evidence>
<name>A0A0M2F0T8_9GAMM</name>
<accession>A0A0M2F0T8</accession>
<protein>
    <recommendedName>
        <fullName evidence="3">DUF2612 domain-containing protein</fullName>
    </recommendedName>
</protein>
<comment type="caution">
    <text evidence="1">The sequence shown here is derived from an EMBL/GenBank/DDBJ whole genome shotgun (WGS) entry which is preliminary data.</text>
</comment>
<sequence length="230" mass="26214">MSKRLEIVDGPAATLGKRGLIYTEVLGWVDLGHAQGDDIRKLLPQFEAGESGGKPYYDVKYFQDMRKFRKRIGTSKYTVWRIKKGVSRSEQFSIALAMMMKVAYRFEGLQGGFPFNFFTDSGFSGEDLVSDLLGFYRVVDGIHYFSELKPVSRNEALKRWDFYGPIGMFKNESFRPLLFPDPELNPNARPYFGVLPAFMMRIKPYASVPSERVDIVIDDGTGWHLKFSGG</sequence>